<organism evidence="6 7">
    <name type="scientific">Eleusine coracana subsp. coracana</name>
    <dbReference type="NCBI Taxonomy" id="191504"/>
    <lineage>
        <taxon>Eukaryota</taxon>
        <taxon>Viridiplantae</taxon>
        <taxon>Streptophyta</taxon>
        <taxon>Embryophyta</taxon>
        <taxon>Tracheophyta</taxon>
        <taxon>Spermatophyta</taxon>
        <taxon>Magnoliopsida</taxon>
        <taxon>Liliopsida</taxon>
        <taxon>Poales</taxon>
        <taxon>Poaceae</taxon>
        <taxon>PACMAD clade</taxon>
        <taxon>Chloridoideae</taxon>
        <taxon>Cynodonteae</taxon>
        <taxon>Eleusininae</taxon>
        <taxon>Eleusine</taxon>
    </lineage>
</organism>
<sequence>MSQEGTILPLDTEGSSSGVVRSVSSGSNSISTKPTTEIINIESKPINSMINPPQDIQGSHDGDTSLDESLPTAIGLVDIARSISSSDSTKLVRECIKEGPKLASMLMVYADENKTISKVATPLVDHADDNNKGKSKSSSPSPVVSTGESNKGEEKDKLINVVEDSGDVVGSNSKSIRISLDGDIQDDIKDAPKPPTNRCGGSNGKGGKSKDKDVVMEAGRAMHIWTERKRRKKMNNMYNTLHSLLPRLPDKADKATIVGEAVDYIKTLEGTIERLEKLKVERIRAQQLVASSSVAPAPSLMHRRQLQGSQP</sequence>
<dbReference type="PANTHER" id="PTHR46772:SF15">
    <property type="entry name" value="TRANSCRIPTION FACTOR BHLH95"/>
    <property type="match status" value="1"/>
</dbReference>
<accession>A0AAV5EY16</accession>
<dbReference type="Pfam" id="PF00010">
    <property type="entry name" value="HLH"/>
    <property type="match status" value="1"/>
</dbReference>
<evidence type="ECO:0000256" key="1">
    <source>
        <dbReference type="ARBA" id="ARBA00005510"/>
    </source>
</evidence>
<dbReference type="SUPFAM" id="SSF47459">
    <property type="entry name" value="HLH, helix-loop-helix DNA-binding domain"/>
    <property type="match status" value="1"/>
</dbReference>
<dbReference type="PROSITE" id="PS50888">
    <property type="entry name" value="BHLH"/>
    <property type="match status" value="1"/>
</dbReference>
<dbReference type="InterPro" id="IPR045239">
    <property type="entry name" value="bHLH95_bHLH"/>
</dbReference>
<dbReference type="GO" id="GO:0003700">
    <property type="term" value="F:DNA-binding transcription factor activity"/>
    <property type="evidence" value="ECO:0007669"/>
    <property type="project" value="InterPro"/>
</dbReference>
<reference evidence="6" key="2">
    <citation type="submission" date="2021-12" db="EMBL/GenBank/DDBJ databases">
        <title>Resequencing data analysis of finger millet.</title>
        <authorList>
            <person name="Hatakeyama M."/>
            <person name="Aluri S."/>
            <person name="Balachadran M.T."/>
            <person name="Sivarajan S.R."/>
            <person name="Poveda L."/>
            <person name="Shimizu-Inatsugi R."/>
            <person name="Schlapbach R."/>
            <person name="Sreeman S.M."/>
            <person name="Shimizu K.K."/>
        </authorList>
    </citation>
    <scope>NUCLEOTIDE SEQUENCE</scope>
</reference>
<dbReference type="AlphaFoldDB" id="A0AAV5EY16"/>
<dbReference type="InterPro" id="IPR036638">
    <property type="entry name" value="HLH_DNA-bd_sf"/>
</dbReference>
<dbReference type="PANTHER" id="PTHR46772">
    <property type="entry name" value="BHLH DOMAIN-CONTAINING PROTEIN"/>
    <property type="match status" value="1"/>
</dbReference>
<feature type="region of interest" description="Disordered" evidence="4">
    <location>
        <begin position="125"/>
        <end position="158"/>
    </location>
</feature>
<feature type="region of interest" description="Disordered" evidence="4">
    <location>
        <begin position="1"/>
        <end position="67"/>
    </location>
</feature>
<evidence type="ECO:0000313" key="7">
    <source>
        <dbReference type="Proteomes" id="UP001054889"/>
    </source>
</evidence>
<dbReference type="GO" id="GO:0046983">
    <property type="term" value="F:protein dimerization activity"/>
    <property type="evidence" value="ECO:0007669"/>
    <property type="project" value="InterPro"/>
</dbReference>
<feature type="compositionally biased region" description="Low complexity" evidence="4">
    <location>
        <begin position="291"/>
        <end position="300"/>
    </location>
</feature>
<keyword evidence="7" id="KW-1185">Reference proteome</keyword>
<feature type="compositionally biased region" description="Polar residues" evidence="4">
    <location>
        <begin position="45"/>
        <end position="57"/>
    </location>
</feature>
<dbReference type="GO" id="GO:0009960">
    <property type="term" value="P:endosperm development"/>
    <property type="evidence" value="ECO:0007669"/>
    <property type="project" value="InterPro"/>
</dbReference>
<dbReference type="InterPro" id="IPR044278">
    <property type="entry name" value="BHLH95-like"/>
</dbReference>
<dbReference type="InterPro" id="IPR011598">
    <property type="entry name" value="bHLH_dom"/>
</dbReference>
<evidence type="ECO:0000256" key="2">
    <source>
        <dbReference type="ARBA" id="ARBA00023015"/>
    </source>
</evidence>
<dbReference type="EMBL" id="BQKI01000079">
    <property type="protein sequence ID" value="GJN27560.1"/>
    <property type="molecule type" value="Genomic_DNA"/>
</dbReference>
<comment type="caution">
    <text evidence="6">The sequence shown here is derived from an EMBL/GenBank/DDBJ whole genome shotgun (WGS) entry which is preliminary data.</text>
</comment>
<dbReference type="Gene3D" id="4.10.280.10">
    <property type="entry name" value="Helix-loop-helix DNA-binding domain"/>
    <property type="match status" value="1"/>
</dbReference>
<keyword evidence="2" id="KW-0805">Transcription regulation</keyword>
<evidence type="ECO:0000256" key="4">
    <source>
        <dbReference type="SAM" id="MobiDB-lite"/>
    </source>
</evidence>
<evidence type="ECO:0000259" key="5">
    <source>
        <dbReference type="PROSITE" id="PS50888"/>
    </source>
</evidence>
<evidence type="ECO:0000313" key="6">
    <source>
        <dbReference type="EMBL" id="GJN27560.1"/>
    </source>
</evidence>
<feature type="region of interest" description="Disordered" evidence="4">
    <location>
        <begin position="291"/>
        <end position="311"/>
    </location>
</feature>
<name>A0AAV5EY16_ELECO</name>
<feature type="region of interest" description="Disordered" evidence="4">
    <location>
        <begin position="180"/>
        <end position="211"/>
    </location>
</feature>
<reference evidence="6" key="1">
    <citation type="journal article" date="2018" name="DNA Res.">
        <title>Multiple hybrid de novo genome assembly of finger millet, an orphan allotetraploid crop.</title>
        <authorList>
            <person name="Hatakeyama M."/>
            <person name="Aluri S."/>
            <person name="Balachadran M.T."/>
            <person name="Sivarajan S.R."/>
            <person name="Patrignani A."/>
            <person name="Gruter S."/>
            <person name="Poveda L."/>
            <person name="Shimizu-Inatsugi R."/>
            <person name="Baeten J."/>
            <person name="Francoijs K.J."/>
            <person name="Nataraja K.N."/>
            <person name="Reddy Y.A.N."/>
            <person name="Phadnis S."/>
            <person name="Ravikumar R.L."/>
            <person name="Schlapbach R."/>
            <person name="Sreeman S.M."/>
            <person name="Shimizu K.K."/>
        </authorList>
    </citation>
    <scope>NUCLEOTIDE SEQUENCE</scope>
</reference>
<gene>
    <name evidence="6" type="primary">gb15590</name>
    <name evidence="6" type="ORF">PR202_gb15590</name>
</gene>
<feature type="compositionally biased region" description="Low complexity" evidence="4">
    <location>
        <begin position="136"/>
        <end position="145"/>
    </location>
</feature>
<feature type="domain" description="BHLH" evidence="5">
    <location>
        <begin position="218"/>
        <end position="268"/>
    </location>
</feature>
<comment type="similarity">
    <text evidence="1">Belongs to the bHLH protein family.</text>
</comment>
<feature type="compositionally biased region" description="Low complexity" evidence="4">
    <location>
        <begin position="14"/>
        <end position="31"/>
    </location>
</feature>
<dbReference type="SMART" id="SM00353">
    <property type="entry name" value="HLH"/>
    <property type="match status" value="1"/>
</dbReference>
<dbReference type="Proteomes" id="UP001054889">
    <property type="component" value="Unassembled WGS sequence"/>
</dbReference>
<dbReference type="CDD" id="cd11393">
    <property type="entry name" value="bHLH_AtbHLH_like"/>
    <property type="match status" value="1"/>
</dbReference>
<protein>
    <recommendedName>
        <fullName evidence="5">BHLH domain-containing protein</fullName>
    </recommendedName>
</protein>
<keyword evidence="3" id="KW-0804">Transcription</keyword>
<evidence type="ECO:0000256" key="3">
    <source>
        <dbReference type="ARBA" id="ARBA00023163"/>
    </source>
</evidence>
<proteinExistence type="inferred from homology"/>